<feature type="domain" description="N-acetyltransferase" evidence="1">
    <location>
        <begin position="16"/>
        <end position="158"/>
    </location>
</feature>
<organism evidence="2">
    <name type="scientific">bioreactor metagenome</name>
    <dbReference type="NCBI Taxonomy" id="1076179"/>
    <lineage>
        <taxon>unclassified sequences</taxon>
        <taxon>metagenomes</taxon>
        <taxon>ecological metagenomes</taxon>
    </lineage>
</organism>
<dbReference type="CDD" id="cd04301">
    <property type="entry name" value="NAT_SF"/>
    <property type="match status" value="1"/>
</dbReference>
<evidence type="ECO:0000313" key="2">
    <source>
        <dbReference type="EMBL" id="MPM27721.1"/>
    </source>
</evidence>
<dbReference type="EMBL" id="VSSQ01005069">
    <property type="protein sequence ID" value="MPM27721.1"/>
    <property type="molecule type" value="Genomic_DNA"/>
</dbReference>
<dbReference type="AlphaFoldDB" id="A0A644YIK7"/>
<name>A0A644YIK7_9ZZZZ</name>
<proteinExistence type="predicted"/>
<reference evidence="2" key="1">
    <citation type="submission" date="2019-08" db="EMBL/GenBank/DDBJ databases">
        <authorList>
            <person name="Kucharzyk K."/>
            <person name="Murdoch R.W."/>
            <person name="Higgins S."/>
            <person name="Loffler F."/>
        </authorList>
    </citation>
    <scope>NUCLEOTIDE SEQUENCE</scope>
</reference>
<dbReference type="SUPFAM" id="SSF55729">
    <property type="entry name" value="Acyl-CoA N-acyltransferases (Nat)"/>
    <property type="match status" value="1"/>
</dbReference>
<accession>A0A644YIK7</accession>
<protein>
    <recommendedName>
        <fullName evidence="1">N-acetyltransferase domain-containing protein</fullName>
    </recommendedName>
</protein>
<dbReference type="InterPro" id="IPR016181">
    <property type="entry name" value="Acyl_CoA_acyltransferase"/>
</dbReference>
<dbReference type="Pfam" id="PF00583">
    <property type="entry name" value="Acetyltransf_1"/>
    <property type="match status" value="1"/>
</dbReference>
<dbReference type="InterPro" id="IPR000182">
    <property type="entry name" value="GNAT_dom"/>
</dbReference>
<dbReference type="GO" id="GO:0016747">
    <property type="term" value="F:acyltransferase activity, transferring groups other than amino-acyl groups"/>
    <property type="evidence" value="ECO:0007669"/>
    <property type="project" value="InterPro"/>
</dbReference>
<evidence type="ECO:0000259" key="1">
    <source>
        <dbReference type="PROSITE" id="PS51186"/>
    </source>
</evidence>
<sequence>MDFASKNSAKMMDSVVVFRRVAPEEVPALVRLRLTTREETYRGIYPDEWIDGFDFAASEARFRGMAADPDQNVFFIEADDETAGYLCYGRELESTMPVNSICINMLYLLNAFQRRGIGALALEQVRAYCRSIGRDRFYNGCNLYTKKPFGSTGRMADV</sequence>
<comment type="caution">
    <text evidence="2">The sequence shown here is derived from an EMBL/GenBank/DDBJ whole genome shotgun (WGS) entry which is preliminary data.</text>
</comment>
<dbReference type="Gene3D" id="3.40.630.30">
    <property type="match status" value="1"/>
</dbReference>
<gene>
    <name evidence="2" type="ORF">SDC9_74234</name>
</gene>
<dbReference type="PROSITE" id="PS51186">
    <property type="entry name" value="GNAT"/>
    <property type="match status" value="1"/>
</dbReference>